<feature type="domain" description="Purple acid phosphatase N-terminal" evidence="4">
    <location>
        <begin position="45"/>
        <end position="146"/>
    </location>
</feature>
<dbReference type="OrthoDB" id="9809781at2"/>
<dbReference type="Gene3D" id="3.10.450.360">
    <property type="match status" value="1"/>
</dbReference>
<dbReference type="AlphaFoldDB" id="A0A419W5E6"/>
<dbReference type="SUPFAM" id="SSF49363">
    <property type="entry name" value="Purple acid phosphatase, N-terminal domain"/>
    <property type="match status" value="1"/>
</dbReference>
<dbReference type="GO" id="GO:0003993">
    <property type="term" value="F:acid phosphatase activity"/>
    <property type="evidence" value="ECO:0007669"/>
    <property type="project" value="InterPro"/>
</dbReference>
<dbReference type="InterPro" id="IPR029052">
    <property type="entry name" value="Metallo-depent_PP-like"/>
</dbReference>
<evidence type="ECO:0000256" key="1">
    <source>
        <dbReference type="ARBA" id="ARBA00022729"/>
    </source>
</evidence>
<gene>
    <name evidence="5" type="ORF">BC643_1014</name>
</gene>
<dbReference type="GO" id="GO:0046872">
    <property type="term" value="F:metal ion binding"/>
    <property type="evidence" value="ECO:0007669"/>
    <property type="project" value="InterPro"/>
</dbReference>
<evidence type="ECO:0000313" key="5">
    <source>
        <dbReference type="EMBL" id="RKD90673.1"/>
    </source>
</evidence>
<dbReference type="Proteomes" id="UP000283387">
    <property type="component" value="Unassembled WGS sequence"/>
</dbReference>
<dbReference type="InterPro" id="IPR015914">
    <property type="entry name" value="PAPs_N"/>
</dbReference>
<dbReference type="SUPFAM" id="SSF56300">
    <property type="entry name" value="Metallo-dependent phosphatases"/>
    <property type="match status" value="1"/>
</dbReference>
<dbReference type="Gene3D" id="3.60.21.10">
    <property type="match status" value="1"/>
</dbReference>
<comment type="caution">
    <text evidence="5">The sequence shown here is derived from an EMBL/GenBank/DDBJ whole genome shotgun (WGS) entry which is preliminary data.</text>
</comment>
<dbReference type="Pfam" id="PF00149">
    <property type="entry name" value="Metallophos"/>
    <property type="match status" value="1"/>
</dbReference>
<protein>
    <submittedName>
        <fullName evidence="5">Purple acid phosphatase-like protein</fullName>
    </submittedName>
</protein>
<dbReference type="InterPro" id="IPR039331">
    <property type="entry name" value="PAPs-like"/>
</dbReference>
<feature type="signal peptide" evidence="2">
    <location>
        <begin position="1"/>
        <end position="22"/>
    </location>
</feature>
<evidence type="ECO:0000259" key="3">
    <source>
        <dbReference type="Pfam" id="PF00149"/>
    </source>
</evidence>
<proteinExistence type="predicted"/>
<dbReference type="SUPFAM" id="SSF160574">
    <property type="entry name" value="BT0923-like"/>
    <property type="match status" value="1"/>
</dbReference>
<dbReference type="PANTHER" id="PTHR22953:SF153">
    <property type="entry name" value="PURPLE ACID PHOSPHATASE"/>
    <property type="match status" value="1"/>
</dbReference>
<dbReference type="PANTHER" id="PTHR22953">
    <property type="entry name" value="ACID PHOSPHATASE RELATED"/>
    <property type="match status" value="1"/>
</dbReference>
<evidence type="ECO:0000313" key="6">
    <source>
        <dbReference type="Proteomes" id="UP000283387"/>
    </source>
</evidence>
<organism evidence="5 6">
    <name type="scientific">Mangrovibacterium diazotrophicum</name>
    <dbReference type="NCBI Taxonomy" id="1261403"/>
    <lineage>
        <taxon>Bacteria</taxon>
        <taxon>Pseudomonadati</taxon>
        <taxon>Bacteroidota</taxon>
        <taxon>Bacteroidia</taxon>
        <taxon>Marinilabiliales</taxon>
        <taxon>Prolixibacteraceae</taxon>
        <taxon>Mangrovibacterium</taxon>
    </lineage>
</organism>
<name>A0A419W5E6_9BACT</name>
<keyword evidence="1 2" id="KW-0732">Signal</keyword>
<dbReference type="InterPro" id="IPR004843">
    <property type="entry name" value="Calcineurin-like_PHP"/>
</dbReference>
<evidence type="ECO:0000259" key="4">
    <source>
        <dbReference type="Pfam" id="PF16656"/>
    </source>
</evidence>
<dbReference type="EMBL" id="RAPN01000001">
    <property type="protein sequence ID" value="RKD90673.1"/>
    <property type="molecule type" value="Genomic_DNA"/>
</dbReference>
<keyword evidence="6" id="KW-1185">Reference proteome</keyword>
<evidence type="ECO:0000256" key="2">
    <source>
        <dbReference type="SAM" id="SignalP"/>
    </source>
</evidence>
<accession>A0A419W5E6</accession>
<dbReference type="InterPro" id="IPR008963">
    <property type="entry name" value="Purple_acid_Pase-like_N"/>
</dbReference>
<dbReference type="Gene3D" id="2.60.40.380">
    <property type="entry name" value="Purple acid phosphatase-like, N-terminal"/>
    <property type="match status" value="1"/>
</dbReference>
<dbReference type="Pfam" id="PF16656">
    <property type="entry name" value="Pur_ac_phosph_N"/>
    <property type="match status" value="1"/>
</dbReference>
<dbReference type="RefSeq" id="WP_120272058.1">
    <property type="nucleotide sequence ID" value="NZ_RAPN01000001.1"/>
</dbReference>
<feature type="chain" id="PRO_5019110050" evidence="2">
    <location>
        <begin position="23"/>
        <end position="529"/>
    </location>
</feature>
<reference evidence="5 6" key="1">
    <citation type="submission" date="2018-09" db="EMBL/GenBank/DDBJ databases">
        <title>Genomic Encyclopedia of Archaeal and Bacterial Type Strains, Phase II (KMG-II): from individual species to whole genera.</title>
        <authorList>
            <person name="Goeker M."/>
        </authorList>
    </citation>
    <scope>NUCLEOTIDE SEQUENCE [LARGE SCALE GENOMIC DNA]</scope>
    <source>
        <strain evidence="5 6">DSM 27148</strain>
    </source>
</reference>
<feature type="domain" description="Calcineurin-like phosphoesterase" evidence="3">
    <location>
        <begin position="160"/>
        <end position="349"/>
    </location>
</feature>
<sequence length="529" mass="61022">MARHLIKFSLFFCLCIFQNALSAQKPVVYHAPKYEPAWMAPTVHPDRIMINYGADPTTTASVCWRTNEQITEAFAEIAKATPAPKFWRNSQQIKARTEHINGLEVKDAGFAANYHSVTFDGLEPNSLYAYRVGDGEHWSEWIQFRTASTTNDPFSFLYVGDAQNYILELWSRLIRQGFQQAPDARFIIHAGDLVSTAHSEQQWEEWFRAGSFIHSMVPAIPVAGNHEYEPLYEGQDNDQEVLSIQWRPQFALPENGPTNIDELKETTYFTDFQDVRIIALNSNIYHEEQAKWLKTILSNNPNRWTIITFHHPLYSASQGRDNEEWRNLMKPIFDEYGVDLVLQGHDHSYARGRVSPDEYNLTSGVNKRDQTGSVYVVSVSGGKMYKLRENGWENWEADQERAAENTQLVQTITVNKDTIHYRSLTATGDLYDAFDLVKHKNGPNTLVDLQEQAIAARYHHNTISYDDKLPLDIKNDISNKYPDFEINKIDIRENEEGNLFYDIRLQNGELKFRLKVGEQGQVLEEKQQN</sequence>